<accession>A0A1J1GRS3</accession>
<dbReference type="OrthoDB" id="378784at2759"/>
<feature type="coiled-coil region" evidence="1">
    <location>
        <begin position="573"/>
        <end position="607"/>
    </location>
</feature>
<keyword evidence="1" id="KW-0175">Coiled coil</keyword>
<evidence type="ECO:0000313" key="3">
    <source>
        <dbReference type="Proteomes" id="UP000220797"/>
    </source>
</evidence>
<dbReference type="PANTHER" id="PTHR33416:SF20">
    <property type="entry name" value="NUCLEAR PORE COMPLEX PROTEIN NUP1"/>
    <property type="match status" value="1"/>
</dbReference>
<name>A0A1J1GRS3_PLAGA</name>
<dbReference type="GO" id="GO:0005635">
    <property type="term" value="C:nuclear envelope"/>
    <property type="evidence" value="ECO:0007669"/>
    <property type="project" value="TreeGrafter"/>
</dbReference>
<dbReference type="GO" id="GO:0071763">
    <property type="term" value="P:nuclear membrane organization"/>
    <property type="evidence" value="ECO:0007669"/>
    <property type="project" value="TreeGrafter"/>
</dbReference>
<evidence type="ECO:0000313" key="2">
    <source>
        <dbReference type="EMBL" id="CRG94000.1"/>
    </source>
</evidence>
<protein>
    <recommendedName>
        <fullName evidence="4">Nucleoporin NUP205</fullName>
    </recommendedName>
</protein>
<gene>
    <name evidence="2" type="ORF">PGAL8A_00170700</name>
</gene>
<dbReference type="VEuPathDB" id="PlasmoDB:PGAL8A_00170700"/>
<keyword evidence="3" id="KW-1185">Reference proteome</keyword>
<dbReference type="OMA" id="DESCFIM"/>
<evidence type="ECO:0000256" key="1">
    <source>
        <dbReference type="SAM" id="Coils"/>
    </source>
</evidence>
<reference evidence="2" key="1">
    <citation type="submission" date="2015-04" db="EMBL/GenBank/DDBJ databases">
        <authorList>
            <consortium name="Pathogen Informatics"/>
        </authorList>
    </citation>
    <scope>NUCLEOTIDE SEQUENCE [LARGE SCALE GENOMIC DNA]</scope>
    <source>
        <strain evidence="2">8A</strain>
    </source>
</reference>
<dbReference type="GeneID" id="39730234"/>
<dbReference type="Proteomes" id="UP000220797">
    <property type="component" value="Unassembled WGS sequence"/>
</dbReference>
<evidence type="ECO:0008006" key="4">
    <source>
        <dbReference type="Google" id="ProtNLM"/>
    </source>
</evidence>
<comment type="caution">
    <text evidence="2">The sequence shown here is derived from an EMBL/GenBank/DDBJ whole genome shotgun (WGS) entry which is preliminary data.</text>
</comment>
<proteinExistence type="predicted"/>
<dbReference type="PANTHER" id="PTHR33416">
    <property type="entry name" value="NUCLEAR PORE COMPLEX PROTEIN NUP1"/>
    <property type="match status" value="1"/>
</dbReference>
<organism evidence="2 3">
    <name type="scientific">Plasmodium gallinaceum</name>
    <dbReference type="NCBI Taxonomy" id="5849"/>
    <lineage>
        <taxon>Eukaryota</taxon>
        <taxon>Sar</taxon>
        <taxon>Alveolata</taxon>
        <taxon>Apicomplexa</taxon>
        <taxon>Aconoidasida</taxon>
        <taxon>Haemosporida</taxon>
        <taxon>Plasmodiidae</taxon>
        <taxon>Plasmodium</taxon>
        <taxon>Plasmodium (Haemamoeba)</taxon>
    </lineage>
</organism>
<dbReference type="EMBL" id="CVMV01000020">
    <property type="protein sequence ID" value="CRG94000.1"/>
    <property type="molecule type" value="Genomic_DNA"/>
</dbReference>
<sequence>MDIDNNSLSFYNLKKYEDHLNNSNKDVKNIKSKQCNGNKKKLKEKNNINVNDIPCQNHISNSNQSFVSFSDDSSYLSSFYNNDIFDENSDHINGHGKLINNIPCNSDDSDNSLSEYACYKEQKKNYINNILNDNKCKCYENGDYSQHIKTPEKKKHTAKSLEEKNRKNSFNFNNNHNATPITQKTYKNINITKNINSAKENDVENQKSLYDKENNNYNVDKSIINNRNDCHDNNNSESNNNEEDLYSVISGSEYDNKTNDIHKINVCDNSNSIDNVTEKKTSKIEEITVKSNNVNSMKENKFTDEMEYLMNNKKMKNIQKNVLKNFDSNKDKIKDTDFIIKNNYEFKELIASTINMCYPKIKNGNDSHDILRNMEKLSKIVISDDKNKEILNNDEEENTNSLYDEVDNILDKRNKMYIEEKCKLLLKKKDVINKDNLDNKKIEKDLNKGSENLDSSQMKSEKIKGITENKEKENNNNNNNKLDNFIYYLNHNMIELNDNICKLYNSTCDITQRNYCTKNIINIVPQLNNIYENKNLCYIKDTPNFNEISKIIPEWKDSFELLNKKALKDTEDMKNILHRIENIRNDLDELNKDLKEDKKEFEKIKFETVEHESMISSFEKKSKIHIKGVLKLDNMSYKLKKIHNISSNNLNNFTISEHVNRLLKCIDNSLIDYSQNFNEKNFEILRFQNLDNKFDILTNTDEESCFVMNILNEELKEMILEKKEKLQKIIRKTQLYNILDTNTYKEHIGNTLSKHNILINQIKNNLQNKVILLFDMYERFFKKNMKIIKISDIHVKDYINENIKKSYIIKTFNDTKKNVEKYFMSINFTRNKPIDHPFFIYHCLSEKFVYNFITFVLDPLSEQNQKNFMQYCSIPGFNSFLFSQQVIKLYRQEEQFTKSDISYDFSSAYSRIMCSDLYDFSHKNLLNNVKEKWNDENQYLISLRNASDNFFKSFISKNNYNSYFTSNSSNGFNLIQHIPDSLTHMCNNYTAICYDNFNNQGAVLGIAKNEDVNKLNLLSSYLHSSTSNTNNNTQNNNTANNLFNINKSNIFTNNSPNNLFNNNSITNNNILNNTSNIFGNNNSSNLFGNSNSSNLFAKNPSENATNNIFINTANNLFKNINKTDNLLNNNTNNLFDQSKSNIFINNPSNNLFKTNDTTTNNTLNSTTNLFGINNSSNNIFTKNLNSNSANNLFGNSTNNMNINNSNKNNLFNNNITSNISNSLQNNNTPISNNNLYNKSCTTNFFSGSNNNTSGFFNKNSLNVSNNLFNNDKTTTNMNSNIFSSSSLQTNVKPNNFTNNSIFSTNINNNNSSLSNNGMFSSTLRGNQFMNNNSILSTNDLNRQSNNIFYTNNSNNNSMNINNVNSSIYDAKYNCDNLNRSNYIGINSYNNNNNNSNNLFNNNNSNNLFNNNNSNNLFNNNSIFNNQSNIFSVNNNSNSLLNNNNSFSLNRNANIFSNNTLSSSNTNNLSKNNLFNISSNNLSNNSNNIFSNNNNNNNNNNLFNNANNISTNNLFNNNLGVTSNSINNNLSYNNNSLFNQKNNLLISNNNNNINTNTSMLNNSSIFSSNNNLLQNNNFSTTSLDNKSTSLFSKDNKTTNNIFDNRLFQNQNNNYISNSKIDISGKNTFGITANLSNNLFQKNSFSTTQNKGEISNFNSSSLSNNFNVLNNINPFQKNNESNFPSFYNSTNNTLFSR</sequence>
<dbReference type="RefSeq" id="XP_028526821.1">
    <property type="nucleotide sequence ID" value="XM_028670028.1"/>
</dbReference>